<name>A0ABS9SHJ5_9BACT</name>
<evidence type="ECO:0000313" key="1">
    <source>
        <dbReference type="EMBL" id="MCH5597837.1"/>
    </source>
</evidence>
<dbReference type="Pfam" id="PF05336">
    <property type="entry name" value="rhaM"/>
    <property type="match status" value="1"/>
</dbReference>
<organism evidence="1 2">
    <name type="scientific">Niabella ginsengisoli</name>
    <dbReference type="NCBI Taxonomy" id="522298"/>
    <lineage>
        <taxon>Bacteria</taxon>
        <taxon>Pseudomonadati</taxon>
        <taxon>Bacteroidota</taxon>
        <taxon>Chitinophagia</taxon>
        <taxon>Chitinophagales</taxon>
        <taxon>Chitinophagaceae</taxon>
        <taxon>Niabella</taxon>
    </lineage>
</organism>
<dbReference type="SUPFAM" id="SSF54909">
    <property type="entry name" value="Dimeric alpha+beta barrel"/>
    <property type="match status" value="1"/>
</dbReference>
<sequence>MRPYYDMYYQFNRSRCDDKATVKDWEHIILTANLVADVQKQKKYLEYHATQFEEWPEISKGFCNADFQRLMMFRNGRQLMLVISIPKGKTLDELNPKTTENNPRVDEWNKIMSQYQKGIEGTKKEKCGCF</sequence>
<proteinExistence type="predicted"/>
<dbReference type="PANTHER" id="PTHR43239:SF1">
    <property type="entry name" value="UPF0734 PROTEIN DDB_G0273871_DDB_G0273177"/>
    <property type="match status" value="1"/>
</dbReference>
<dbReference type="InterPro" id="IPR008000">
    <property type="entry name" value="Rham/fucose_mutarotase"/>
</dbReference>
<dbReference type="Proteomes" id="UP001202248">
    <property type="component" value="Unassembled WGS sequence"/>
</dbReference>
<keyword evidence="1" id="KW-0413">Isomerase</keyword>
<reference evidence="1 2" key="1">
    <citation type="submission" date="2022-02" db="EMBL/GenBank/DDBJ databases">
        <authorList>
            <person name="Min J."/>
        </authorList>
    </citation>
    <scope>NUCLEOTIDE SEQUENCE [LARGE SCALE GENOMIC DNA]</scope>
    <source>
        <strain evidence="1 2">GR10-1</strain>
    </source>
</reference>
<dbReference type="InterPro" id="IPR052996">
    <property type="entry name" value="Carb_Metab_Mutarotase"/>
</dbReference>
<dbReference type="EMBL" id="JAKWBL010000001">
    <property type="protein sequence ID" value="MCH5597837.1"/>
    <property type="molecule type" value="Genomic_DNA"/>
</dbReference>
<dbReference type="Gene3D" id="3.30.70.100">
    <property type="match status" value="1"/>
</dbReference>
<protein>
    <submittedName>
        <fullName evidence="1">L-rhamnose mutarotase</fullName>
        <ecNumber evidence="1">5.1.3.32</ecNumber>
    </submittedName>
</protein>
<comment type="caution">
    <text evidence="1">The sequence shown here is derived from an EMBL/GenBank/DDBJ whole genome shotgun (WGS) entry which is preliminary data.</text>
</comment>
<dbReference type="GO" id="GO:0062192">
    <property type="term" value="F:L-rhamnose mutarotase activity"/>
    <property type="evidence" value="ECO:0007669"/>
    <property type="project" value="UniProtKB-EC"/>
</dbReference>
<evidence type="ECO:0000313" key="2">
    <source>
        <dbReference type="Proteomes" id="UP001202248"/>
    </source>
</evidence>
<dbReference type="RefSeq" id="WP_240829410.1">
    <property type="nucleotide sequence ID" value="NZ_JAKWBL010000001.1"/>
</dbReference>
<dbReference type="EC" id="5.1.3.32" evidence="1"/>
<accession>A0ABS9SHJ5</accession>
<dbReference type="InterPro" id="IPR011008">
    <property type="entry name" value="Dimeric_a/b-barrel"/>
</dbReference>
<dbReference type="PANTHER" id="PTHR43239">
    <property type="entry name" value="UPF0734 PROTEIN DDB_G0273871/DDB_G0273177"/>
    <property type="match status" value="1"/>
</dbReference>
<gene>
    <name evidence="1" type="ORF">MKP09_07930</name>
</gene>
<keyword evidence="2" id="KW-1185">Reference proteome</keyword>